<dbReference type="EMBL" id="CP121106">
    <property type="protein sequence ID" value="WFL79054.1"/>
    <property type="molecule type" value="Genomic_DNA"/>
</dbReference>
<feature type="region of interest" description="Disordered" evidence="1">
    <location>
        <begin position="109"/>
        <end position="142"/>
    </location>
</feature>
<feature type="domain" description="Excalibur calcium-binding" evidence="3">
    <location>
        <begin position="144"/>
        <end position="180"/>
    </location>
</feature>
<dbReference type="InterPro" id="IPR008613">
    <property type="entry name" value="Excalibur_Ca-bd_domain"/>
</dbReference>
<feature type="domain" description="TNase-like" evidence="2">
    <location>
        <begin position="1"/>
        <end position="103"/>
    </location>
</feature>
<dbReference type="Gene3D" id="2.40.50.90">
    <property type="match status" value="1"/>
</dbReference>
<dbReference type="Proteomes" id="UP001215827">
    <property type="component" value="Chromosome"/>
</dbReference>
<gene>
    <name evidence="4" type="ORF">P7228_09170</name>
</gene>
<dbReference type="RefSeq" id="WP_278017743.1">
    <property type="nucleotide sequence ID" value="NZ_CP121106.1"/>
</dbReference>
<evidence type="ECO:0000259" key="2">
    <source>
        <dbReference type="SMART" id="SM00318"/>
    </source>
</evidence>
<protein>
    <submittedName>
        <fullName evidence="4">Thermonuclease family protein</fullName>
    </submittedName>
</protein>
<accession>A0ABY8G209</accession>
<dbReference type="SMART" id="SM00894">
    <property type="entry name" value="Excalibur"/>
    <property type="match status" value="1"/>
</dbReference>
<dbReference type="Pfam" id="PF00565">
    <property type="entry name" value="SNase"/>
    <property type="match status" value="1"/>
</dbReference>
<evidence type="ECO:0000259" key="3">
    <source>
        <dbReference type="SMART" id="SM00894"/>
    </source>
</evidence>
<evidence type="ECO:0000313" key="5">
    <source>
        <dbReference type="Proteomes" id="UP001215827"/>
    </source>
</evidence>
<dbReference type="InterPro" id="IPR035437">
    <property type="entry name" value="SNase_OB-fold_sf"/>
</dbReference>
<dbReference type="SMART" id="SM00318">
    <property type="entry name" value="SNc"/>
    <property type="match status" value="1"/>
</dbReference>
<dbReference type="PANTHER" id="PTHR12302">
    <property type="entry name" value="EBNA2 BINDING PROTEIN P100"/>
    <property type="match status" value="1"/>
</dbReference>
<dbReference type="SUPFAM" id="SSF50199">
    <property type="entry name" value="Staphylococcal nuclease"/>
    <property type="match status" value="1"/>
</dbReference>
<sequence>MIRLHGIDAVERSQHCSRNGEAWRCGEDAAQFLASLLRNGRLSCRQVDLDQYGRQVSICTVSGRDLAAEIVRAGWAVALPQFSETYVELEAVATQESVGIWSSQFETPADYRASNPSESEPRPALRRQRQTLAPAHPSSRGSAYYQNCASARAAGAAPIRRGQPGYRPELDADNDGVACEPYRNRR</sequence>
<evidence type="ECO:0000313" key="4">
    <source>
        <dbReference type="EMBL" id="WFL79054.1"/>
    </source>
</evidence>
<feature type="region of interest" description="Disordered" evidence="1">
    <location>
        <begin position="155"/>
        <end position="186"/>
    </location>
</feature>
<dbReference type="InterPro" id="IPR016071">
    <property type="entry name" value="Staphylococal_nuclease_OB-fold"/>
</dbReference>
<name>A0ABY8G209_9SPHN</name>
<keyword evidence="5" id="KW-1185">Reference proteome</keyword>
<reference evidence="4 5" key="1">
    <citation type="submission" date="2023-03" db="EMBL/GenBank/DDBJ databases">
        <title>Altererythrobacter sp. CAU 1644 isolated from sand.</title>
        <authorList>
            <person name="Kim W."/>
        </authorList>
    </citation>
    <scope>NUCLEOTIDE SEQUENCE [LARGE SCALE GENOMIC DNA]</scope>
    <source>
        <strain evidence="4 5">CAU 1644</strain>
    </source>
</reference>
<dbReference type="Pfam" id="PF05901">
    <property type="entry name" value="Excalibur"/>
    <property type="match status" value="1"/>
</dbReference>
<dbReference type="PANTHER" id="PTHR12302:SF26">
    <property type="entry name" value="BLR1266 PROTEIN"/>
    <property type="match status" value="1"/>
</dbReference>
<proteinExistence type="predicted"/>
<evidence type="ECO:0000256" key="1">
    <source>
        <dbReference type="SAM" id="MobiDB-lite"/>
    </source>
</evidence>
<feature type="compositionally biased region" description="Low complexity" evidence="1">
    <location>
        <begin position="155"/>
        <end position="165"/>
    </location>
</feature>
<organism evidence="4 5">
    <name type="scientific">Altererythrobacter arenosus</name>
    <dbReference type="NCBI Taxonomy" id="3032592"/>
    <lineage>
        <taxon>Bacteria</taxon>
        <taxon>Pseudomonadati</taxon>
        <taxon>Pseudomonadota</taxon>
        <taxon>Alphaproteobacteria</taxon>
        <taxon>Sphingomonadales</taxon>
        <taxon>Erythrobacteraceae</taxon>
        <taxon>Altererythrobacter</taxon>
    </lineage>
</organism>